<dbReference type="SMART" id="SM00490">
    <property type="entry name" value="HELICc"/>
    <property type="match status" value="1"/>
</dbReference>
<dbReference type="Proteomes" id="UP000552241">
    <property type="component" value="Unassembled WGS sequence"/>
</dbReference>
<dbReference type="RefSeq" id="WP_182043502.1">
    <property type="nucleotide sequence ID" value="NZ_JACDZE010000002.1"/>
</dbReference>
<keyword evidence="4 15" id="KW-0227">DNA damage</keyword>
<dbReference type="InterPro" id="IPR012340">
    <property type="entry name" value="NA-bd_OB-fold"/>
</dbReference>
<dbReference type="Pfam" id="PF00271">
    <property type="entry name" value="Helicase_C"/>
    <property type="match status" value="1"/>
</dbReference>
<evidence type="ECO:0000256" key="13">
    <source>
        <dbReference type="ARBA" id="ARBA00034808"/>
    </source>
</evidence>
<keyword evidence="8" id="KW-0238">DNA-binding</keyword>
<dbReference type="NCBIfam" id="TIGR00643">
    <property type="entry name" value="recG"/>
    <property type="match status" value="1"/>
</dbReference>
<comment type="catalytic activity">
    <reaction evidence="12 15">
        <text>Couples ATP hydrolysis with the unwinding of duplex DNA by translocating in the 3'-5' direction.</text>
        <dbReference type="EC" id="5.6.2.4"/>
    </reaction>
</comment>
<dbReference type="InterPro" id="IPR011545">
    <property type="entry name" value="DEAD/DEAH_box_helicase_dom"/>
</dbReference>
<feature type="domain" description="Helicase C-terminal" evidence="17">
    <location>
        <begin position="466"/>
        <end position="633"/>
    </location>
</feature>
<comment type="catalytic activity">
    <reaction evidence="14 15">
        <text>ATP + H2O = ADP + phosphate + H(+)</text>
        <dbReference type="Rhea" id="RHEA:13065"/>
        <dbReference type="ChEBI" id="CHEBI:15377"/>
        <dbReference type="ChEBI" id="CHEBI:15378"/>
        <dbReference type="ChEBI" id="CHEBI:30616"/>
        <dbReference type="ChEBI" id="CHEBI:43474"/>
        <dbReference type="ChEBI" id="CHEBI:456216"/>
        <dbReference type="EC" id="5.6.2.4"/>
    </reaction>
</comment>
<dbReference type="PROSITE" id="PS51192">
    <property type="entry name" value="HELICASE_ATP_BIND_1"/>
    <property type="match status" value="1"/>
</dbReference>
<dbReference type="EMBL" id="JACDZE010000002">
    <property type="protein sequence ID" value="MBA5629894.1"/>
    <property type="molecule type" value="Genomic_DNA"/>
</dbReference>
<dbReference type="Pfam" id="PF19833">
    <property type="entry name" value="RecG_dom3_C"/>
    <property type="match status" value="1"/>
</dbReference>
<dbReference type="GO" id="GO:0006281">
    <property type="term" value="P:DNA repair"/>
    <property type="evidence" value="ECO:0007669"/>
    <property type="project" value="UniProtKB-UniRule"/>
</dbReference>
<dbReference type="Pfam" id="PF00270">
    <property type="entry name" value="DEAD"/>
    <property type="match status" value="1"/>
</dbReference>
<dbReference type="PANTHER" id="PTHR47964:SF1">
    <property type="entry name" value="ATP-DEPENDENT DNA HELICASE HOMOLOG RECG, CHLOROPLASTIC"/>
    <property type="match status" value="1"/>
</dbReference>
<sequence length="701" mass="80663">MAGNILKTPIDYLNGVGPERAKILQSELGIYRFEDLLNHFPFRYIDRSKYFKINEILPTSAEIQIIGKIKSRQEIGQQRGKRLVAIFQDETGEIELVWFRFTKWLKETIQNAVGKPVVIYGKPNEFNRKYSIVHPELETLENHKSSPLSLFPVYSSTEKLQKKGITNRVMQKLQLQLFQEVQRLEENLSDEIIQKFRFPKRLDAYRQIHFPKNLEELKQAENRLKFEEFFFLQLGLLVKKLNHQQKFKSFEFDSIGDHFNEFYSNYLPFELTNAQKRVVKEIRADLARPVQMNRLLQGDVGSGKTMVALLSALIAIDNGYQVAFMAPTEILAQQHYQALENYLGKMDLKIGILSGSTKTKERREILEDLATGKLEILVGTHALLEEKVVFQNLGLTLIDEQHKFGVAQRAQFLKKNKLPPHVLVMTATPIPRTLAMSLYGDLDISVLDELPPGRKSIQTVHKKDKDRLALFKFMKDEIQKGRQVYVVYPLIEESEKLDYKDLMDGFESISRAFPLPDFAVSIVHGKMKPADKDFEMQRFVKGQTQILVATTVIEVGVNVPNASVMVIESAEKFGLSQLHQLRGRVGRGAEQSYCILMTKDQLNEDAYQRISTMVRTNDGFEVAEVDMQLRGPGNLMGTQQSGVLNFKLANLTKDQKMMHTARFTAEELLKNDPQLEKIENQAIKNHFQKNYKETLIWSRIG</sequence>
<dbReference type="EC" id="5.6.2.4" evidence="13 15"/>
<dbReference type="CDD" id="cd04488">
    <property type="entry name" value="RecG_wedge_OBF"/>
    <property type="match status" value="1"/>
</dbReference>
<dbReference type="SMART" id="SM00487">
    <property type="entry name" value="DEXDc"/>
    <property type="match status" value="1"/>
</dbReference>
<dbReference type="InterPro" id="IPR004609">
    <property type="entry name" value="ATP-dep_DNA_helicase_RecG"/>
</dbReference>
<keyword evidence="19" id="KW-1185">Reference proteome</keyword>
<dbReference type="CDD" id="cd17992">
    <property type="entry name" value="DEXHc_RecG"/>
    <property type="match status" value="1"/>
</dbReference>
<dbReference type="SUPFAM" id="SSF52540">
    <property type="entry name" value="P-loop containing nucleoside triphosphate hydrolases"/>
    <property type="match status" value="2"/>
</dbReference>
<dbReference type="PANTHER" id="PTHR47964">
    <property type="entry name" value="ATP-DEPENDENT DNA HELICASE HOMOLOG RECG, CHLOROPLASTIC"/>
    <property type="match status" value="1"/>
</dbReference>
<evidence type="ECO:0000256" key="4">
    <source>
        <dbReference type="ARBA" id="ARBA00022763"/>
    </source>
</evidence>
<comment type="function">
    <text evidence="15">Plays a critical role in recombination and DNA repair. Helps process Holliday junction intermediates to mature products by catalyzing branch migration. Has replication fork regression activity, unwinds stalled or blocked replication forks to make a HJ that can be resolved. Has a DNA unwinding activity characteristic of a DNA helicase with 3'-5' polarity.</text>
</comment>
<evidence type="ECO:0000256" key="6">
    <source>
        <dbReference type="ARBA" id="ARBA00022806"/>
    </source>
</evidence>
<evidence type="ECO:0000313" key="18">
    <source>
        <dbReference type="EMBL" id="MBA5629894.1"/>
    </source>
</evidence>
<proteinExistence type="inferred from homology"/>
<evidence type="ECO:0000256" key="2">
    <source>
        <dbReference type="ARBA" id="ARBA00017846"/>
    </source>
</evidence>
<name>A0A838ZMV1_9FLAO</name>
<reference evidence="18 19" key="1">
    <citation type="submission" date="2020-07" db="EMBL/GenBank/DDBJ databases">
        <title>Moheibacter lacus sp. nov., a member of the family Flavobacteriaceae isolated from freshwater lake sediment.</title>
        <authorList>
            <person name="Liu Y."/>
        </authorList>
    </citation>
    <scope>NUCLEOTIDE SEQUENCE [LARGE SCALE GENOMIC DNA]</scope>
    <source>
        <strain evidence="18 19">BDHS18</strain>
    </source>
</reference>
<evidence type="ECO:0000256" key="15">
    <source>
        <dbReference type="RuleBase" id="RU363016"/>
    </source>
</evidence>
<evidence type="ECO:0000256" key="11">
    <source>
        <dbReference type="ARBA" id="ARBA00023235"/>
    </source>
</evidence>
<dbReference type="AlphaFoldDB" id="A0A838ZMV1"/>
<dbReference type="GO" id="GO:0016787">
    <property type="term" value="F:hydrolase activity"/>
    <property type="evidence" value="ECO:0007669"/>
    <property type="project" value="UniProtKB-KW"/>
</dbReference>
<dbReference type="Gene3D" id="2.40.50.140">
    <property type="entry name" value="Nucleic acid-binding proteins"/>
    <property type="match status" value="1"/>
</dbReference>
<dbReference type="InterPro" id="IPR045562">
    <property type="entry name" value="RecG_dom3_C"/>
</dbReference>
<dbReference type="SUPFAM" id="SSF50249">
    <property type="entry name" value="Nucleic acid-binding proteins"/>
    <property type="match status" value="1"/>
</dbReference>
<evidence type="ECO:0000256" key="7">
    <source>
        <dbReference type="ARBA" id="ARBA00022840"/>
    </source>
</evidence>
<evidence type="ECO:0000259" key="17">
    <source>
        <dbReference type="PROSITE" id="PS51194"/>
    </source>
</evidence>
<keyword evidence="7 15" id="KW-0067">ATP-binding</keyword>
<evidence type="ECO:0000256" key="8">
    <source>
        <dbReference type="ARBA" id="ARBA00023125"/>
    </source>
</evidence>
<dbReference type="GO" id="GO:0043138">
    <property type="term" value="F:3'-5' DNA helicase activity"/>
    <property type="evidence" value="ECO:0007669"/>
    <property type="project" value="UniProtKB-EC"/>
</dbReference>
<dbReference type="InterPro" id="IPR001650">
    <property type="entry name" value="Helicase_C-like"/>
</dbReference>
<accession>A0A838ZMV1</accession>
<keyword evidence="10 15" id="KW-0234">DNA repair</keyword>
<evidence type="ECO:0000256" key="14">
    <source>
        <dbReference type="ARBA" id="ARBA00048988"/>
    </source>
</evidence>
<dbReference type="GO" id="GO:0006310">
    <property type="term" value="P:DNA recombination"/>
    <property type="evidence" value="ECO:0007669"/>
    <property type="project" value="UniProtKB-UniRule"/>
</dbReference>
<comment type="caution">
    <text evidence="18">The sequence shown here is derived from an EMBL/GenBank/DDBJ whole genome shotgun (WGS) entry which is preliminary data.</text>
</comment>
<dbReference type="Pfam" id="PF17191">
    <property type="entry name" value="RecG_wedge"/>
    <property type="match status" value="1"/>
</dbReference>
<keyword evidence="9 15" id="KW-0233">DNA recombination</keyword>
<dbReference type="NCBIfam" id="NF008165">
    <property type="entry name" value="PRK10917.1-3"/>
    <property type="match status" value="1"/>
</dbReference>
<dbReference type="GO" id="GO:0005524">
    <property type="term" value="F:ATP binding"/>
    <property type="evidence" value="ECO:0007669"/>
    <property type="project" value="UniProtKB-KW"/>
</dbReference>
<protein>
    <recommendedName>
        <fullName evidence="2 15">ATP-dependent DNA helicase RecG</fullName>
        <ecNumber evidence="13 15">5.6.2.4</ecNumber>
    </recommendedName>
</protein>
<dbReference type="InterPro" id="IPR027417">
    <property type="entry name" value="P-loop_NTPase"/>
</dbReference>
<keyword evidence="11" id="KW-0413">Isomerase</keyword>
<evidence type="ECO:0000256" key="10">
    <source>
        <dbReference type="ARBA" id="ARBA00023204"/>
    </source>
</evidence>
<keyword evidence="5 15" id="KW-0378">Hydrolase</keyword>
<evidence type="ECO:0000256" key="1">
    <source>
        <dbReference type="ARBA" id="ARBA00007504"/>
    </source>
</evidence>
<evidence type="ECO:0000256" key="9">
    <source>
        <dbReference type="ARBA" id="ARBA00023172"/>
    </source>
</evidence>
<dbReference type="InterPro" id="IPR047112">
    <property type="entry name" value="RecG/Mfd"/>
</dbReference>
<gene>
    <name evidence="18" type="primary">recG</name>
    <name evidence="18" type="ORF">HU137_08950</name>
</gene>
<dbReference type="InterPro" id="IPR014001">
    <property type="entry name" value="Helicase_ATP-bd"/>
</dbReference>
<organism evidence="18 19">
    <name type="scientific">Moheibacter lacus</name>
    <dbReference type="NCBI Taxonomy" id="2745851"/>
    <lineage>
        <taxon>Bacteria</taxon>
        <taxon>Pseudomonadati</taxon>
        <taxon>Bacteroidota</taxon>
        <taxon>Flavobacteriia</taxon>
        <taxon>Flavobacteriales</taxon>
        <taxon>Weeksellaceae</taxon>
        <taxon>Moheibacter</taxon>
    </lineage>
</organism>
<keyword evidence="3 15" id="KW-0547">Nucleotide-binding</keyword>
<feature type="domain" description="Helicase ATP-binding" evidence="16">
    <location>
        <begin position="285"/>
        <end position="447"/>
    </location>
</feature>
<evidence type="ECO:0000256" key="3">
    <source>
        <dbReference type="ARBA" id="ARBA00022741"/>
    </source>
</evidence>
<dbReference type="InterPro" id="IPR033454">
    <property type="entry name" value="RecG_wedge"/>
</dbReference>
<evidence type="ECO:0000259" key="16">
    <source>
        <dbReference type="PROSITE" id="PS51192"/>
    </source>
</evidence>
<dbReference type="Gene3D" id="3.40.50.300">
    <property type="entry name" value="P-loop containing nucleotide triphosphate hydrolases"/>
    <property type="match status" value="2"/>
</dbReference>
<dbReference type="NCBIfam" id="NF008168">
    <property type="entry name" value="PRK10917.2-2"/>
    <property type="match status" value="1"/>
</dbReference>
<keyword evidence="6 15" id="KW-0347">Helicase</keyword>
<evidence type="ECO:0000256" key="12">
    <source>
        <dbReference type="ARBA" id="ARBA00034617"/>
    </source>
</evidence>
<comment type="similarity">
    <text evidence="1 15">Belongs to the helicase family. RecG subfamily.</text>
</comment>
<dbReference type="PROSITE" id="PS51194">
    <property type="entry name" value="HELICASE_CTER"/>
    <property type="match status" value="1"/>
</dbReference>
<evidence type="ECO:0000313" key="19">
    <source>
        <dbReference type="Proteomes" id="UP000552241"/>
    </source>
</evidence>
<evidence type="ECO:0000256" key="5">
    <source>
        <dbReference type="ARBA" id="ARBA00022801"/>
    </source>
</evidence>
<dbReference type="GO" id="GO:0003677">
    <property type="term" value="F:DNA binding"/>
    <property type="evidence" value="ECO:0007669"/>
    <property type="project" value="UniProtKB-KW"/>
</dbReference>